<evidence type="ECO:0000256" key="1">
    <source>
        <dbReference type="SAM" id="MobiDB-lite"/>
    </source>
</evidence>
<feature type="compositionally biased region" description="Low complexity" evidence="1">
    <location>
        <begin position="102"/>
        <end position="120"/>
    </location>
</feature>
<protein>
    <submittedName>
        <fullName evidence="3">Uncharacterized protein</fullName>
    </submittedName>
</protein>
<dbReference type="EMBL" id="JBFAUK010000032">
    <property type="protein sequence ID" value="MEV5510397.1"/>
    <property type="molecule type" value="Genomic_DNA"/>
</dbReference>
<feature type="region of interest" description="Disordered" evidence="1">
    <location>
        <begin position="1"/>
        <end position="49"/>
    </location>
</feature>
<feature type="compositionally biased region" description="Pro residues" evidence="1">
    <location>
        <begin position="16"/>
        <end position="29"/>
    </location>
</feature>
<feature type="compositionally biased region" description="Gly residues" evidence="1">
    <location>
        <begin position="1"/>
        <end position="10"/>
    </location>
</feature>
<dbReference type="Proteomes" id="UP001552594">
    <property type="component" value="Unassembled WGS sequence"/>
</dbReference>
<name>A0ABV3K5H4_STRON</name>
<keyword evidence="4" id="KW-1185">Reference proteome</keyword>
<evidence type="ECO:0000313" key="3">
    <source>
        <dbReference type="EMBL" id="MEV5510397.1"/>
    </source>
</evidence>
<gene>
    <name evidence="3" type="ORF">AB0L16_28895</name>
</gene>
<proteinExistence type="predicted"/>
<keyword evidence="2" id="KW-1133">Transmembrane helix</keyword>
<reference evidence="3 4" key="1">
    <citation type="submission" date="2024-06" db="EMBL/GenBank/DDBJ databases">
        <title>The Natural Products Discovery Center: Release of the First 8490 Sequenced Strains for Exploring Actinobacteria Biosynthetic Diversity.</title>
        <authorList>
            <person name="Kalkreuter E."/>
            <person name="Kautsar S.A."/>
            <person name="Yang D."/>
            <person name="Bader C.D."/>
            <person name="Teijaro C.N."/>
            <person name="Fluegel L."/>
            <person name="Davis C.M."/>
            <person name="Simpson J.R."/>
            <person name="Lauterbach L."/>
            <person name="Steele A.D."/>
            <person name="Gui C."/>
            <person name="Meng S."/>
            <person name="Li G."/>
            <person name="Viehrig K."/>
            <person name="Ye F."/>
            <person name="Su P."/>
            <person name="Kiefer A.F."/>
            <person name="Nichols A."/>
            <person name="Cepeda A.J."/>
            <person name="Yan W."/>
            <person name="Fan B."/>
            <person name="Jiang Y."/>
            <person name="Adhikari A."/>
            <person name="Zheng C.-J."/>
            <person name="Schuster L."/>
            <person name="Cowan T.M."/>
            <person name="Smanski M.J."/>
            <person name="Chevrette M.G."/>
            <person name="De Carvalho L.P.S."/>
            <person name="Shen B."/>
        </authorList>
    </citation>
    <scope>NUCLEOTIDE SEQUENCE [LARGE SCALE GENOMIC DNA]</scope>
    <source>
        <strain evidence="3 4">NPDC052347</strain>
    </source>
</reference>
<feature type="transmembrane region" description="Helical" evidence="2">
    <location>
        <begin position="65"/>
        <end position="87"/>
    </location>
</feature>
<organism evidence="3 4">
    <name type="scientific">Streptomyces orinoci</name>
    <name type="common">Streptoverticillium orinoci</name>
    <dbReference type="NCBI Taxonomy" id="67339"/>
    <lineage>
        <taxon>Bacteria</taxon>
        <taxon>Bacillati</taxon>
        <taxon>Actinomycetota</taxon>
        <taxon>Actinomycetes</taxon>
        <taxon>Kitasatosporales</taxon>
        <taxon>Streptomycetaceae</taxon>
        <taxon>Streptomyces</taxon>
    </lineage>
</organism>
<feature type="region of interest" description="Disordered" evidence="1">
    <location>
        <begin position="92"/>
        <end position="135"/>
    </location>
</feature>
<evidence type="ECO:0000313" key="4">
    <source>
        <dbReference type="Proteomes" id="UP001552594"/>
    </source>
</evidence>
<comment type="caution">
    <text evidence="3">The sequence shown here is derived from an EMBL/GenBank/DDBJ whole genome shotgun (WGS) entry which is preliminary data.</text>
</comment>
<keyword evidence="2" id="KW-0472">Membrane</keyword>
<evidence type="ECO:0000256" key="2">
    <source>
        <dbReference type="SAM" id="Phobius"/>
    </source>
</evidence>
<dbReference type="RefSeq" id="WP_338323673.1">
    <property type="nucleotide sequence ID" value="NZ_JBFAUK010000032.1"/>
</dbReference>
<accession>A0ABV3K5H4</accession>
<keyword evidence="2" id="KW-0812">Transmembrane</keyword>
<sequence>MSFGQGGPDGAHGQFGPPPQTPPAPPPAQMPVQTPAQFPPPSQTQTPDWAALAEDTAARDRRRKWLLLGGGVLAAGAVAAIVAVAVARTDHGGGTKASGDHPPASATASASASPEPTFAPVAPPSPVDPRDLISSADKDKAPLSAATFFPDPKTSVEGRTYQRAATDDTADCASVTQGGLGPVLSANGCRKLLRATYVRDGVAVTVGVAVFDTKAAADKAKAQATGNVLSLPGPSFCRGPACRLTTNAEGRYAYFTVAGYTDGKPVTADDTAALTSGRDMSTYAFARIMARGRAAAAVAPRGA</sequence>